<dbReference type="GO" id="GO:0021542">
    <property type="term" value="P:dentate gyrus development"/>
    <property type="evidence" value="ECO:0007669"/>
    <property type="project" value="UniProtKB-ARBA"/>
</dbReference>
<dbReference type="Proteomes" id="UP000001075">
    <property type="component" value="Unassembled WGS sequence"/>
</dbReference>
<dbReference type="PaxDb" id="10029-XP_007625207.1"/>
<feature type="region of interest" description="Disordered" evidence="8">
    <location>
        <begin position="402"/>
        <end position="690"/>
    </location>
</feature>
<evidence type="ECO:0000256" key="3">
    <source>
        <dbReference type="ARBA" id="ARBA00022490"/>
    </source>
</evidence>
<keyword evidence="4" id="KW-0677">Repeat</keyword>
<dbReference type="GO" id="GO:0098793">
    <property type="term" value="C:presynapse"/>
    <property type="evidence" value="ECO:0007669"/>
    <property type="project" value="GOC"/>
</dbReference>
<dbReference type="CDD" id="cd20476">
    <property type="entry name" value="Tudor_Agenet_FXR2_rpt2"/>
    <property type="match status" value="1"/>
</dbReference>
<dbReference type="FunFam" id="2.30.30.140:FF:000080">
    <property type="entry name" value="Fragile X mental retardation protein 1 B"/>
    <property type="match status" value="1"/>
</dbReference>
<dbReference type="CDD" id="cd22508">
    <property type="entry name" value="KH_I_FXR2_rpt2"/>
    <property type="match status" value="1"/>
</dbReference>
<name>G3GY70_CRIGR</name>
<feature type="domain" description="Agenet-like" evidence="10">
    <location>
        <begin position="71"/>
        <end position="112"/>
    </location>
</feature>
<dbReference type="InterPro" id="IPR036612">
    <property type="entry name" value="KH_dom_type_1_sf"/>
</dbReference>
<dbReference type="FunFam" id="3.30.1370.10:FF:000017">
    <property type="entry name" value="Fragile X mental retardation syndrome-related protein 1"/>
    <property type="match status" value="1"/>
</dbReference>
<dbReference type="GO" id="GO:0045727">
    <property type="term" value="P:positive regulation of translation"/>
    <property type="evidence" value="ECO:0007669"/>
    <property type="project" value="TreeGrafter"/>
</dbReference>
<dbReference type="Gene3D" id="3.30.1370.10">
    <property type="entry name" value="K Homology domain, type 1"/>
    <property type="match status" value="2"/>
</dbReference>
<feature type="compositionally biased region" description="Gly residues" evidence="8">
    <location>
        <begin position="410"/>
        <end position="420"/>
    </location>
</feature>
<dbReference type="GO" id="GO:0099577">
    <property type="term" value="P:regulation of translation at presynapse, modulating synaptic transmission"/>
    <property type="evidence" value="ECO:0007669"/>
    <property type="project" value="TreeGrafter"/>
</dbReference>
<dbReference type="PROSITE" id="PS51186">
    <property type="entry name" value="GNAT"/>
    <property type="match status" value="1"/>
</dbReference>
<dbReference type="InterPro" id="IPR047424">
    <property type="entry name" value="KH_I_FXR2_rpt2"/>
</dbReference>
<dbReference type="Pfam" id="PF05641">
    <property type="entry name" value="Agenet"/>
    <property type="match status" value="1"/>
</dbReference>
<dbReference type="Pfam" id="PF12235">
    <property type="entry name" value="FXMRP1_C_core"/>
    <property type="match status" value="1"/>
</dbReference>
<evidence type="ECO:0000256" key="2">
    <source>
        <dbReference type="ARBA" id="ARBA00006633"/>
    </source>
</evidence>
<dbReference type="Pfam" id="PF18336">
    <property type="entry name" value="Tudor_FRX1"/>
    <property type="match status" value="1"/>
</dbReference>
<dbReference type="EMBL" id="JH000064">
    <property type="protein sequence ID" value="EGV93886.1"/>
    <property type="molecule type" value="Genomic_DNA"/>
</dbReference>
<dbReference type="Pfam" id="PF00013">
    <property type="entry name" value="KH_1"/>
    <property type="match status" value="2"/>
</dbReference>
<feature type="domain" description="N-acetyltransferase" evidence="9">
    <location>
        <begin position="1"/>
        <end position="161"/>
    </location>
</feature>
<dbReference type="Pfam" id="PF16096">
    <property type="entry name" value="FXR_C1"/>
    <property type="match status" value="1"/>
</dbReference>
<dbReference type="SUPFAM" id="SSF54791">
    <property type="entry name" value="Eukaryotic type KH-domain (KH-domain type I)"/>
    <property type="match status" value="2"/>
</dbReference>
<dbReference type="GO" id="GO:0043005">
    <property type="term" value="C:neuron projection"/>
    <property type="evidence" value="ECO:0007669"/>
    <property type="project" value="TreeGrafter"/>
</dbReference>
<evidence type="ECO:0000313" key="12">
    <source>
        <dbReference type="Proteomes" id="UP000001075"/>
    </source>
</evidence>
<feature type="compositionally biased region" description="Basic and acidic residues" evidence="8">
    <location>
        <begin position="471"/>
        <end position="499"/>
    </location>
</feature>
<dbReference type="PANTHER" id="PTHR10603:SF3">
    <property type="entry name" value="RNA-BINDING PROTEIN FXR2"/>
    <property type="match status" value="1"/>
</dbReference>
<comment type="similarity">
    <text evidence="2">Belongs to the FMR1 family.</text>
</comment>
<dbReference type="InParanoid" id="G3GY70"/>
<sequence>MSRALRADVFGENPSFHCLVAEVIPTPGELQGPRVVGFGLYYFIYSTWKGRNIYLEDIYVMPQYRGQGIGTKIIKKVAEGFVKDVHEDSVTIFFENNWQSERQIPFGDVRLPPPADYNKEITEGDEVEVYSRANEQEPCGWWLARVRMMKGDFYVIEYAACDATYNEIVTLERLRPVNPNPLATKGSFFKVTMAVPEDLREACSNENVHKEFKKALGANCIFLNITNSELFILTSKQLAAAFQEEFTVREDLMGLAIGTHGANIQQARKVPGVTAIELGEETCTFRIYGETPEACRQARSYLEFSEDSVQVPRNLVGKVIGKNGKVIQEIVDKSGVVRVRVEGDNDKKNPREEGMVPFIFVGTRENISNAQALLEYHLSYLQEVEQLRLERLQIDEQLRQIGLGFRPPGSGRGGGGGGSDKAGYTTDESSSSSLHTTRTYGGSYGGRGRGRRTGGPAYGPSSDPSTASETESEKREELHRAGPSDRDRDPPNRGEESRRRPIGGRGRGPPPVPRPPRRYNSSSISSVLKDPDSNPYSLLDTSEPEPPVDSEPGEPPPASARRRRSRRRRTDEDRTVMDGGLESDGPNMTENGLEDESRPQRRNRSRRRRNRGNRTDGSISGDRQPVTVADYISRAESQSRQRPPLERTKPSEDSLSGQKGDSVSRLPKGPSENGELSAPLELGSLVNGVS</sequence>
<dbReference type="InterPro" id="IPR004088">
    <property type="entry name" value="KH_dom_type_1"/>
</dbReference>
<dbReference type="GO" id="GO:0098794">
    <property type="term" value="C:postsynapse"/>
    <property type="evidence" value="ECO:0007669"/>
    <property type="project" value="UniProtKB-SubCell"/>
</dbReference>
<dbReference type="Pfam" id="PF00583">
    <property type="entry name" value="Acetyltransf_1"/>
    <property type="match status" value="1"/>
</dbReference>
<dbReference type="STRING" id="10029.G3GY70"/>
<reference evidence="12" key="1">
    <citation type="journal article" date="2011" name="Nat. Biotechnol.">
        <title>The genomic sequence of the Chinese hamster ovary (CHO)-K1 cell line.</title>
        <authorList>
            <person name="Xu X."/>
            <person name="Nagarajan H."/>
            <person name="Lewis N.E."/>
            <person name="Pan S."/>
            <person name="Cai Z."/>
            <person name="Liu X."/>
            <person name="Chen W."/>
            <person name="Xie M."/>
            <person name="Wang W."/>
            <person name="Hammond S."/>
            <person name="Andersen M.R."/>
            <person name="Neff N."/>
            <person name="Passarelli B."/>
            <person name="Koh W."/>
            <person name="Fan H.C."/>
            <person name="Wang J."/>
            <person name="Gui Y."/>
            <person name="Lee K.H."/>
            <person name="Betenbaugh M.J."/>
            <person name="Quake S.R."/>
            <person name="Famili I."/>
            <person name="Palsson B.O."/>
            <person name="Wang J."/>
        </authorList>
    </citation>
    <scope>NUCLEOTIDE SEQUENCE [LARGE SCALE GENOMIC DNA]</scope>
    <source>
        <strain evidence="12">CHO K1 cell line</strain>
    </source>
</reference>
<dbReference type="InterPro" id="IPR041560">
    <property type="entry name" value="Tudor_FRM1"/>
</dbReference>
<accession>G3GY70</accession>
<evidence type="ECO:0000259" key="9">
    <source>
        <dbReference type="PROSITE" id="PS51186"/>
    </source>
</evidence>
<organism evidence="11 12">
    <name type="scientific">Cricetulus griseus</name>
    <name type="common">Chinese hamster</name>
    <name type="synonym">Cricetulus barabensis griseus</name>
    <dbReference type="NCBI Taxonomy" id="10029"/>
    <lineage>
        <taxon>Eukaryota</taxon>
        <taxon>Metazoa</taxon>
        <taxon>Chordata</taxon>
        <taxon>Craniata</taxon>
        <taxon>Vertebrata</taxon>
        <taxon>Euteleostomi</taxon>
        <taxon>Mammalia</taxon>
        <taxon>Eutheria</taxon>
        <taxon>Euarchontoglires</taxon>
        <taxon>Glires</taxon>
        <taxon>Rodentia</taxon>
        <taxon>Myomorpha</taxon>
        <taxon>Muroidea</taxon>
        <taxon>Cricetidae</taxon>
        <taxon>Cricetinae</taxon>
        <taxon>Cricetulus</taxon>
    </lineage>
</organism>
<dbReference type="InterPro" id="IPR004087">
    <property type="entry name" value="KH_dom"/>
</dbReference>
<feature type="compositionally biased region" description="Acidic residues" evidence="8">
    <location>
        <begin position="542"/>
        <end position="552"/>
    </location>
</feature>
<evidence type="ECO:0000256" key="6">
    <source>
        <dbReference type="ARBA" id="ARBA00034110"/>
    </source>
</evidence>
<evidence type="ECO:0000256" key="5">
    <source>
        <dbReference type="ARBA" id="ARBA00022884"/>
    </source>
</evidence>
<evidence type="ECO:0000256" key="7">
    <source>
        <dbReference type="PROSITE-ProRule" id="PRU00117"/>
    </source>
</evidence>
<dbReference type="AlphaFoldDB" id="G3GY70"/>
<dbReference type="GO" id="GO:0043488">
    <property type="term" value="P:regulation of mRNA stability"/>
    <property type="evidence" value="ECO:0007669"/>
    <property type="project" value="TreeGrafter"/>
</dbReference>
<dbReference type="GO" id="GO:0016747">
    <property type="term" value="F:acyltransferase activity, transferring groups other than amino-acyl groups"/>
    <property type="evidence" value="ECO:0007669"/>
    <property type="project" value="InterPro"/>
</dbReference>
<dbReference type="GlyGen" id="G3GY70">
    <property type="glycosylation" value="2 sites"/>
</dbReference>
<dbReference type="FunCoup" id="G3GY70">
    <property type="interactions" value="442"/>
</dbReference>
<dbReference type="InterPro" id="IPR000182">
    <property type="entry name" value="GNAT_dom"/>
</dbReference>
<evidence type="ECO:0000259" key="10">
    <source>
        <dbReference type="PROSITE" id="PS51641"/>
    </source>
</evidence>
<dbReference type="FunFam" id="3.30.1370.10:FF:000004">
    <property type="entry name" value="Fragile X mental retardation 1, isoform CRA_e"/>
    <property type="match status" value="1"/>
</dbReference>
<dbReference type="InterPro" id="IPR022034">
    <property type="entry name" value="FMR1-like_C_core"/>
</dbReference>
<dbReference type="Gene3D" id="3.40.630.30">
    <property type="match status" value="1"/>
</dbReference>
<evidence type="ECO:0000256" key="8">
    <source>
        <dbReference type="SAM" id="MobiDB-lite"/>
    </source>
</evidence>
<protein>
    <submittedName>
        <fullName evidence="11">Fragile X mental retardation syndrome-related protein 2</fullName>
    </submittedName>
</protein>
<dbReference type="InterPro" id="IPR016181">
    <property type="entry name" value="Acyl_CoA_acyltransferase"/>
</dbReference>
<dbReference type="GO" id="GO:0048170">
    <property type="term" value="P:positive regulation of long-term neuronal synaptic plasticity"/>
    <property type="evidence" value="ECO:0007669"/>
    <property type="project" value="TreeGrafter"/>
</dbReference>
<dbReference type="CDD" id="cd22511">
    <property type="entry name" value="KH_I_FXR2_rpt3"/>
    <property type="match status" value="1"/>
</dbReference>
<keyword evidence="3" id="KW-0963">Cytoplasm</keyword>
<dbReference type="InterPro" id="IPR032172">
    <property type="entry name" value="FXR1_C1"/>
</dbReference>
<feature type="compositionally biased region" description="Basic and acidic residues" evidence="8">
    <location>
        <begin position="637"/>
        <end position="652"/>
    </location>
</feature>
<dbReference type="InterPro" id="IPR008395">
    <property type="entry name" value="Agenet-like_dom"/>
</dbReference>
<feature type="compositionally biased region" description="Polar residues" evidence="8">
    <location>
        <begin position="426"/>
        <end position="435"/>
    </location>
</feature>
<dbReference type="SUPFAM" id="SSF55729">
    <property type="entry name" value="Acyl-CoA N-acyltransferases (Nat)"/>
    <property type="match status" value="1"/>
</dbReference>
<dbReference type="InterPro" id="IPR040148">
    <property type="entry name" value="FMR1"/>
</dbReference>
<dbReference type="PANTHER" id="PTHR10603">
    <property type="entry name" value="FRAGILE X MENTAL RETARDATION SYNDROME-RELATED PROTEIN"/>
    <property type="match status" value="1"/>
</dbReference>
<evidence type="ECO:0000256" key="4">
    <source>
        <dbReference type="ARBA" id="ARBA00022737"/>
    </source>
</evidence>
<evidence type="ECO:0000256" key="1">
    <source>
        <dbReference type="ARBA" id="ARBA00004331"/>
    </source>
</evidence>
<evidence type="ECO:0000313" key="11">
    <source>
        <dbReference type="EMBL" id="EGV93886.1"/>
    </source>
</evidence>
<dbReference type="SMART" id="SM00322">
    <property type="entry name" value="KH"/>
    <property type="match status" value="2"/>
</dbReference>
<gene>
    <name evidence="11" type="ORF">I79_002741</name>
</gene>
<dbReference type="FunFam" id="2.30.30.140:FF:000001">
    <property type="entry name" value="Fragile X mental retardation 1, isoform CRA_e"/>
    <property type="match status" value="1"/>
</dbReference>
<feature type="domain" description="Agenet-like" evidence="10">
    <location>
        <begin position="125"/>
        <end position="177"/>
    </location>
</feature>
<dbReference type="PROSITE" id="PS50084">
    <property type="entry name" value="KH_TYPE_1"/>
    <property type="match status" value="2"/>
</dbReference>
<dbReference type="GO" id="GO:0005840">
    <property type="term" value="C:ribosome"/>
    <property type="evidence" value="ECO:0007669"/>
    <property type="project" value="UniProtKB-ARBA"/>
</dbReference>
<dbReference type="PROSITE" id="PS51641">
    <property type="entry name" value="AGENET_LIKE"/>
    <property type="match status" value="2"/>
</dbReference>
<proteinExistence type="inferred from homology"/>
<dbReference type="GO" id="GO:0010494">
    <property type="term" value="C:cytoplasmic stress granule"/>
    <property type="evidence" value="ECO:0007669"/>
    <property type="project" value="TreeGrafter"/>
</dbReference>
<dbReference type="InterPro" id="IPR040472">
    <property type="entry name" value="FMRP_KH0"/>
</dbReference>
<dbReference type="eggNOG" id="ENOG502QPKJ">
    <property type="taxonomic scope" value="Eukaryota"/>
</dbReference>
<dbReference type="CDD" id="cd04301">
    <property type="entry name" value="NAT_SF"/>
    <property type="match status" value="1"/>
</dbReference>
<dbReference type="Gene3D" id="2.30.30.140">
    <property type="match status" value="2"/>
</dbReference>
<dbReference type="InterPro" id="IPR047420">
    <property type="entry name" value="Tudor_Agenet_FXR2_rpt2"/>
</dbReference>
<comment type="subcellular location">
    <subcellularLocation>
        <location evidence="1">Cytoplasm</location>
        <location evidence="1">Cytoplasmic ribonucleoprotein granule</location>
    </subcellularLocation>
    <subcellularLocation>
        <location evidence="6">Postsynapse</location>
    </subcellularLocation>
</comment>
<dbReference type="GO" id="GO:0003730">
    <property type="term" value="F:mRNA 3'-UTR binding"/>
    <property type="evidence" value="ECO:0007669"/>
    <property type="project" value="TreeGrafter"/>
</dbReference>
<dbReference type="GO" id="GO:0051028">
    <property type="term" value="P:mRNA transport"/>
    <property type="evidence" value="ECO:0007669"/>
    <property type="project" value="TreeGrafter"/>
</dbReference>
<dbReference type="GO" id="GO:0005634">
    <property type="term" value="C:nucleus"/>
    <property type="evidence" value="ECO:0007669"/>
    <property type="project" value="TreeGrafter"/>
</dbReference>
<feature type="compositionally biased region" description="Basic residues" evidence="8">
    <location>
        <begin position="600"/>
        <end position="612"/>
    </location>
</feature>
<keyword evidence="5 7" id="KW-0694">RNA-binding</keyword>
<dbReference type="Pfam" id="PF17904">
    <property type="entry name" value="KH_9"/>
    <property type="match status" value="1"/>
</dbReference>
<dbReference type="GO" id="GO:0045182">
    <property type="term" value="F:translation regulator activity"/>
    <property type="evidence" value="ECO:0007669"/>
    <property type="project" value="TreeGrafter"/>
</dbReference>